<dbReference type="Pfam" id="PF00497">
    <property type="entry name" value="SBP_bac_3"/>
    <property type="match status" value="1"/>
</dbReference>
<dbReference type="EMBL" id="JOKH01000001">
    <property type="protein sequence ID" value="KEQ18748.1"/>
    <property type="molecule type" value="Genomic_DNA"/>
</dbReference>
<accession>A0A081NJX5</accession>
<dbReference type="PROSITE" id="PS01039">
    <property type="entry name" value="SBP_BACTERIAL_3"/>
    <property type="match status" value="1"/>
</dbReference>
<keyword evidence="11" id="KW-1185">Reference proteome</keyword>
<dbReference type="InterPro" id="IPR001320">
    <property type="entry name" value="Iontro_rcpt_C"/>
</dbReference>
<evidence type="ECO:0000259" key="9">
    <source>
        <dbReference type="SMART" id="SM00079"/>
    </source>
</evidence>
<dbReference type="eggNOG" id="COG0834">
    <property type="taxonomic scope" value="Bacteria"/>
</dbReference>
<evidence type="ECO:0000313" key="11">
    <source>
        <dbReference type="Proteomes" id="UP000028073"/>
    </source>
</evidence>
<evidence type="ECO:0000259" key="8">
    <source>
        <dbReference type="SMART" id="SM00062"/>
    </source>
</evidence>
<evidence type="ECO:0000256" key="6">
    <source>
        <dbReference type="RuleBase" id="RU003744"/>
    </source>
</evidence>
<dbReference type="AlphaFoldDB" id="A0A081NJX5"/>
<evidence type="ECO:0000256" key="3">
    <source>
        <dbReference type="ARBA" id="ARBA00022448"/>
    </source>
</evidence>
<proteinExistence type="inferred from homology"/>
<keyword evidence="4 7" id="KW-0732">Signal</keyword>
<feature type="signal peptide" evidence="7">
    <location>
        <begin position="1"/>
        <end position="23"/>
    </location>
</feature>
<organism evidence="10 11">
    <name type="scientific">Endozoicomonas numazuensis</name>
    <dbReference type="NCBI Taxonomy" id="1137799"/>
    <lineage>
        <taxon>Bacteria</taxon>
        <taxon>Pseudomonadati</taxon>
        <taxon>Pseudomonadota</taxon>
        <taxon>Gammaproteobacteria</taxon>
        <taxon>Oceanospirillales</taxon>
        <taxon>Endozoicomonadaceae</taxon>
        <taxon>Endozoicomonas</taxon>
    </lineage>
</organism>
<dbReference type="RefSeq" id="WP_034832073.1">
    <property type="nucleotide sequence ID" value="NZ_JOKH01000001.1"/>
</dbReference>
<protein>
    <submittedName>
        <fullName evidence="10">Arginine ABC transporter substrate-binding protein</fullName>
    </submittedName>
</protein>
<comment type="subcellular location">
    <subcellularLocation>
        <location evidence="1">Periplasm</location>
    </subcellularLocation>
</comment>
<dbReference type="PANTHER" id="PTHR35936:SF20">
    <property type="entry name" value="ABC TRANSPORTER ARGININE-BINDING PROTEIN 2-RELATED"/>
    <property type="match status" value="1"/>
</dbReference>
<evidence type="ECO:0000256" key="4">
    <source>
        <dbReference type="ARBA" id="ARBA00022729"/>
    </source>
</evidence>
<feature type="domain" description="Solute-binding protein family 3/N-terminal" evidence="8">
    <location>
        <begin position="26"/>
        <end position="252"/>
    </location>
</feature>
<dbReference type="OrthoDB" id="9768183at2"/>
<dbReference type="Gene3D" id="3.40.190.10">
    <property type="entry name" value="Periplasmic binding protein-like II"/>
    <property type="match status" value="2"/>
</dbReference>
<dbReference type="SMART" id="SM00079">
    <property type="entry name" value="PBPe"/>
    <property type="match status" value="1"/>
</dbReference>
<name>A0A081NJX5_9GAMM</name>
<dbReference type="PANTHER" id="PTHR35936">
    <property type="entry name" value="MEMBRANE-BOUND LYTIC MUREIN TRANSGLYCOSYLASE F"/>
    <property type="match status" value="1"/>
</dbReference>
<sequence>MKKLFASILTASVVTIASIQVQAAETIRFATEATYPPFEFVGKDNQLEGFDIDLANAICSELKAECTFSNQPFDSLIPSLKFRRFDAVISGMDITPDRLKQVDFSSPYYENSAIFVADKNDKLTSIDALKGKSVGVQNGSTHQQYVIDKLESKGVKVRPYDTFQNAFLDMTSGRVDAVFADTAVAKEWLAERGEGQYAQVGPEIKDANYFGIGYGIAVRKKDELKMKLDAALSTLKENGTYQKIYDKYFNKASAA</sequence>
<comment type="similarity">
    <text evidence="2 6">Belongs to the bacterial solute-binding protein 3 family.</text>
</comment>
<feature type="chain" id="PRO_5001760905" evidence="7">
    <location>
        <begin position="24"/>
        <end position="255"/>
    </location>
</feature>
<dbReference type="SMART" id="SM00062">
    <property type="entry name" value="PBPb"/>
    <property type="match status" value="1"/>
</dbReference>
<keyword evidence="3" id="KW-0813">Transport</keyword>
<feature type="domain" description="Ionotropic glutamate receptor C-terminal" evidence="9">
    <location>
        <begin position="26"/>
        <end position="251"/>
    </location>
</feature>
<dbReference type="GO" id="GO:0030288">
    <property type="term" value="C:outer membrane-bounded periplasmic space"/>
    <property type="evidence" value="ECO:0007669"/>
    <property type="project" value="InterPro"/>
</dbReference>
<dbReference type="GO" id="GO:0016020">
    <property type="term" value="C:membrane"/>
    <property type="evidence" value="ECO:0007669"/>
    <property type="project" value="InterPro"/>
</dbReference>
<keyword evidence="5" id="KW-0574">Periplasm</keyword>
<dbReference type="GO" id="GO:0015276">
    <property type="term" value="F:ligand-gated monoatomic ion channel activity"/>
    <property type="evidence" value="ECO:0007669"/>
    <property type="project" value="InterPro"/>
</dbReference>
<dbReference type="InterPro" id="IPR001638">
    <property type="entry name" value="Solute-binding_3/MltF_N"/>
</dbReference>
<evidence type="ECO:0000256" key="5">
    <source>
        <dbReference type="ARBA" id="ARBA00022764"/>
    </source>
</evidence>
<dbReference type="FunFam" id="3.40.190.10:FF:000002">
    <property type="entry name" value="Glutamine ABC transporter periplasmic protein"/>
    <property type="match status" value="1"/>
</dbReference>
<comment type="caution">
    <text evidence="10">The sequence shown here is derived from an EMBL/GenBank/DDBJ whole genome shotgun (WGS) entry which is preliminary data.</text>
</comment>
<dbReference type="InterPro" id="IPR018313">
    <property type="entry name" value="SBP_3_CS"/>
</dbReference>
<dbReference type="NCBIfam" id="TIGR01096">
    <property type="entry name" value="3A0103s03R"/>
    <property type="match status" value="1"/>
</dbReference>
<evidence type="ECO:0000313" key="10">
    <source>
        <dbReference type="EMBL" id="KEQ18748.1"/>
    </source>
</evidence>
<reference evidence="10 11" key="1">
    <citation type="submission" date="2014-06" db="EMBL/GenBank/DDBJ databases">
        <title>Whole Genome Sequences of Three Symbiotic Endozoicomonas Bacteria.</title>
        <authorList>
            <person name="Neave M.J."/>
            <person name="Apprill A."/>
            <person name="Voolstra C.R."/>
        </authorList>
    </citation>
    <scope>NUCLEOTIDE SEQUENCE [LARGE SCALE GENOMIC DNA]</scope>
    <source>
        <strain evidence="10 11">DSM 25634</strain>
    </source>
</reference>
<dbReference type="Proteomes" id="UP000028073">
    <property type="component" value="Unassembled WGS sequence"/>
</dbReference>
<dbReference type="STRING" id="1137799.GZ78_01220"/>
<evidence type="ECO:0000256" key="7">
    <source>
        <dbReference type="SAM" id="SignalP"/>
    </source>
</evidence>
<evidence type="ECO:0000256" key="2">
    <source>
        <dbReference type="ARBA" id="ARBA00010333"/>
    </source>
</evidence>
<dbReference type="SUPFAM" id="SSF53850">
    <property type="entry name" value="Periplasmic binding protein-like II"/>
    <property type="match status" value="1"/>
</dbReference>
<evidence type="ECO:0000256" key="1">
    <source>
        <dbReference type="ARBA" id="ARBA00004418"/>
    </source>
</evidence>
<gene>
    <name evidence="10" type="ORF">GZ78_01220</name>
</gene>
<dbReference type="InterPro" id="IPR005768">
    <property type="entry name" value="Lys_Arg_Orn-bd"/>
</dbReference>